<dbReference type="AlphaFoldDB" id="A0A919P7R6"/>
<reference evidence="1" key="1">
    <citation type="submission" date="2021-01" db="EMBL/GenBank/DDBJ databases">
        <title>Whole genome shotgun sequence of Cellulomonas chitinilytica NBRC 110799.</title>
        <authorList>
            <person name="Komaki H."/>
            <person name="Tamura T."/>
        </authorList>
    </citation>
    <scope>NUCLEOTIDE SEQUENCE</scope>
    <source>
        <strain evidence="1">NBRC 110799</strain>
    </source>
</reference>
<evidence type="ECO:0000313" key="2">
    <source>
        <dbReference type="Proteomes" id="UP000632740"/>
    </source>
</evidence>
<dbReference type="Proteomes" id="UP000632740">
    <property type="component" value="Unassembled WGS sequence"/>
</dbReference>
<accession>A0A919P7R6</accession>
<proteinExistence type="predicted"/>
<organism evidence="1 2">
    <name type="scientific">Cellulomonas chitinilytica</name>
    <dbReference type="NCBI Taxonomy" id="398759"/>
    <lineage>
        <taxon>Bacteria</taxon>
        <taxon>Bacillati</taxon>
        <taxon>Actinomycetota</taxon>
        <taxon>Actinomycetes</taxon>
        <taxon>Micrococcales</taxon>
        <taxon>Cellulomonadaceae</taxon>
        <taxon>Cellulomonas</taxon>
    </lineage>
</organism>
<sequence>MKGAFIVSQSQDLFEHVERVLVEAGALPASGRVVQLVDAQQRYFTVFERLDPRTVRDELEIPSAIRGTGVVPDLSTASSCWVECRWEEMFTHWVQVIATHLEDSLWVLDDDGVLWASQALVPDEIRL</sequence>
<comment type="caution">
    <text evidence="1">The sequence shown here is derived from an EMBL/GenBank/DDBJ whole genome shotgun (WGS) entry which is preliminary data.</text>
</comment>
<dbReference type="EMBL" id="BONK01000011">
    <property type="protein sequence ID" value="GIG22499.1"/>
    <property type="molecule type" value="Genomic_DNA"/>
</dbReference>
<dbReference type="RefSeq" id="WP_203757310.1">
    <property type="nucleotide sequence ID" value="NZ_BONK01000011.1"/>
</dbReference>
<gene>
    <name evidence="1" type="ORF">Cch01nite_32230</name>
</gene>
<evidence type="ECO:0000313" key="1">
    <source>
        <dbReference type="EMBL" id="GIG22499.1"/>
    </source>
</evidence>
<name>A0A919P7R6_9CELL</name>
<protein>
    <submittedName>
        <fullName evidence="1">Uncharacterized protein</fullName>
    </submittedName>
</protein>
<keyword evidence="2" id="KW-1185">Reference proteome</keyword>